<dbReference type="AlphaFoldDB" id="A0A8W8L396"/>
<name>A0A8W8L396_MAGGI</name>
<dbReference type="EnsemblMetazoa" id="G26156.1">
    <property type="protein sequence ID" value="G26156.1:cds"/>
    <property type="gene ID" value="G26156"/>
</dbReference>
<dbReference type="InterPro" id="IPR001315">
    <property type="entry name" value="CARD"/>
</dbReference>
<dbReference type="PROSITE" id="PS50209">
    <property type="entry name" value="CARD"/>
    <property type="match status" value="1"/>
</dbReference>
<organism evidence="3 4">
    <name type="scientific">Magallana gigas</name>
    <name type="common">Pacific oyster</name>
    <name type="synonym">Crassostrea gigas</name>
    <dbReference type="NCBI Taxonomy" id="29159"/>
    <lineage>
        <taxon>Eukaryota</taxon>
        <taxon>Metazoa</taxon>
        <taxon>Spiralia</taxon>
        <taxon>Lophotrochozoa</taxon>
        <taxon>Mollusca</taxon>
        <taxon>Bivalvia</taxon>
        <taxon>Autobranchia</taxon>
        <taxon>Pteriomorphia</taxon>
        <taxon>Ostreida</taxon>
        <taxon>Ostreoidea</taxon>
        <taxon>Ostreidae</taxon>
        <taxon>Magallana</taxon>
    </lineage>
</organism>
<feature type="compositionally biased region" description="Basic residues" evidence="1">
    <location>
        <begin position="452"/>
        <end position="466"/>
    </location>
</feature>
<feature type="domain" description="CARD" evidence="2">
    <location>
        <begin position="86"/>
        <end position="166"/>
    </location>
</feature>
<reference evidence="3" key="1">
    <citation type="submission" date="2022-08" db="UniProtKB">
        <authorList>
            <consortium name="EnsemblMetazoa"/>
        </authorList>
    </citation>
    <scope>IDENTIFICATION</scope>
    <source>
        <strain evidence="3">05x7-T-G4-1.051#20</strain>
    </source>
</reference>
<dbReference type="SUPFAM" id="SSF47986">
    <property type="entry name" value="DEATH domain"/>
    <property type="match status" value="1"/>
</dbReference>
<feature type="compositionally biased region" description="Low complexity" evidence="1">
    <location>
        <begin position="442"/>
        <end position="451"/>
    </location>
</feature>
<evidence type="ECO:0000259" key="2">
    <source>
        <dbReference type="PROSITE" id="PS50209"/>
    </source>
</evidence>
<feature type="region of interest" description="Disordered" evidence="1">
    <location>
        <begin position="415"/>
        <end position="498"/>
    </location>
</feature>
<evidence type="ECO:0000313" key="4">
    <source>
        <dbReference type="Proteomes" id="UP000005408"/>
    </source>
</evidence>
<accession>A0A8W8L396</accession>
<keyword evidence="4" id="KW-1185">Reference proteome</keyword>
<dbReference type="Pfam" id="PF00619">
    <property type="entry name" value="CARD"/>
    <property type="match status" value="1"/>
</dbReference>
<proteinExistence type="predicted"/>
<dbReference type="GO" id="GO:0042981">
    <property type="term" value="P:regulation of apoptotic process"/>
    <property type="evidence" value="ECO:0007669"/>
    <property type="project" value="InterPro"/>
</dbReference>
<dbReference type="Gene3D" id="1.10.533.10">
    <property type="entry name" value="Death Domain, Fas"/>
    <property type="match status" value="1"/>
</dbReference>
<sequence length="583" mass="66536">MADNVQSIFLVFIYMFWNIMKRLEKLERSLHVYQEKMDGNIFKTSEEVANPPVSSLKKPGGTSVMKMTKFMLDDVALESEDGISEIEDIHRECIQEHLPLMCDDITLKRSYLLDELVENSCLTENEATDIRELEKRKDQNRKLAVTISKRSRTKFSSFLEVLKRTENYPHIAEKLESSYNTLADEKRKKKECIYCYIVRNVNMRDIIDILCSQKIVDLSFLDEVISCNDHDTERWKNLWMRLIYGINKVRNGNSLEIFQDSLKPKYEHISRKLTKDKKIMCTCERRDVSDKMSWPSGSYTTEDRSTTSTTFGLKSQASAKSVISTISESHSDISNEEVYSNFPRTIQWVVSHSRENSVTFHEESQEASTQFCKGAERKDLGAELPIKKEKVSTLLDVGNDLLLNVALEESRMVESCRKNSSSPPIFKPDDTTQHETKHSFEKSQTTTTTTKSSKRKKKKRKKKHKTSNQPEDSVENSSKQLAQEELSSANSTGNRRTIGDRLFSNIPVDSVDSAPIGKCCEKSCSDCTIQQTASPGPVVLTESRHLDPLETLFSFSLTEGFVTNGASNTGTLYQNKTNTVFYA</sequence>
<dbReference type="CDD" id="cd01671">
    <property type="entry name" value="CARD"/>
    <property type="match status" value="1"/>
</dbReference>
<feature type="compositionally biased region" description="Basic and acidic residues" evidence="1">
    <location>
        <begin position="427"/>
        <end position="441"/>
    </location>
</feature>
<feature type="compositionally biased region" description="Polar residues" evidence="1">
    <location>
        <begin position="468"/>
        <end position="495"/>
    </location>
</feature>
<dbReference type="Proteomes" id="UP000005408">
    <property type="component" value="Unassembled WGS sequence"/>
</dbReference>
<dbReference type="InterPro" id="IPR011029">
    <property type="entry name" value="DEATH-like_dom_sf"/>
</dbReference>
<protein>
    <recommendedName>
        <fullName evidence="2">CARD domain-containing protein</fullName>
    </recommendedName>
</protein>
<evidence type="ECO:0000256" key="1">
    <source>
        <dbReference type="SAM" id="MobiDB-lite"/>
    </source>
</evidence>
<evidence type="ECO:0000313" key="3">
    <source>
        <dbReference type="EnsemblMetazoa" id="G26156.1:cds"/>
    </source>
</evidence>